<evidence type="ECO:0000256" key="4">
    <source>
        <dbReference type="ARBA" id="ARBA00022833"/>
    </source>
</evidence>
<evidence type="ECO:0000256" key="3">
    <source>
        <dbReference type="ARBA" id="ARBA00022801"/>
    </source>
</evidence>
<evidence type="ECO:0000313" key="6">
    <source>
        <dbReference type="EMBL" id="TBN52624.1"/>
    </source>
</evidence>
<dbReference type="GO" id="GO:0046872">
    <property type="term" value="F:metal ion binding"/>
    <property type="evidence" value="ECO:0007669"/>
    <property type="project" value="UniProtKB-KW"/>
</dbReference>
<comment type="caution">
    <text evidence="6">The sequence shown here is derived from an EMBL/GenBank/DDBJ whole genome shotgun (WGS) entry which is preliminary data.</text>
</comment>
<protein>
    <submittedName>
        <fullName evidence="6">Creatininase family protein</fullName>
    </submittedName>
</protein>
<dbReference type="PANTHER" id="PTHR35005:SF1">
    <property type="entry name" value="2-AMINO-5-FORMYLAMINO-6-RIBOSYLAMINOPYRIMIDIN-4(3H)-ONE 5'-MONOPHOSPHATE DEFORMYLASE"/>
    <property type="match status" value="1"/>
</dbReference>
<gene>
    <name evidence="6" type="ORF">EYR15_11350</name>
</gene>
<dbReference type="SUPFAM" id="SSF102215">
    <property type="entry name" value="Creatininase"/>
    <property type="match status" value="1"/>
</dbReference>
<dbReference type="InterPro" id="IPR003785">
    <property type="entry name" value="Creatininase/forma_Hydrolase"/>
</dbReference>
<reference evidence="6 7" key="1">
    <citation type="submission" date="2019-02" db="EMBL/GenBank/DDBJ databases">
        <title>Hansschlegelia quercus sp. nov., a novel methylotrophic bacterium from buds of oak (Quercus robur L.).</title>
        <authorList>
            <person name="Agafonova N.V."/>
            <person name="Kaparullina E.N."/>
            <person name="Grouzdev D.S."/>
            <person name="Doronina N.V."/>
        </authorList>
    </citation>
    <scope>NUCLEOTIDE SEQUENCE [LARGE SCALE GENOMIC DNA]</scope>
    <source>
        <strain evidence="6 7">Dub</strain>
    </source>
</reference>
<dbReference type="EMBL" id="SIUB01000005">
    <property type="protein sequence ID" value="TBN52624.1"/>
    <property type="molecule type" value="Genomic_DNA"/>
</dbReference>
<keyword evidence="3" id="KW-0378">Hydrolase</keyword>
<organism evidence="6 7">
    <name type="scientific">Hansschlegelia quercus</name>
    <dbReference type="NCBI Taxonomy" id="2528245"/>
    <lineage>
        <taxon>Bacteria</taxon>
        <taxon>Pseudomonadati</taxon>
        <taxon>Pseudomonadota</taxon>
        <taxon>Alphaproteobacteria</taxon>
        <taxon>Hyphomicrobiales</taxon>
        <taxon>Methylopilaceae</taxon>
        <taxon>Hansschlegelia</taxon>
    </lineage>
</organism>
<keyword evidence="4" id="KW-0862">Zinc</keyword>
<dbReference type="GO" id="GO:0016811">
    <property type="term" value="F:hydrolase activity, acting on carbon-nitrogen (but not peptide) bonds, in linear amides"/>
    <property type="evidence" value="ECO:0007669"/>
    <property type="project" value="TreeGrafter"/>
</dbReference>
<dbReference type="OrthoDB" id="9801445at2"/>
<evidence type="ECO:0000256" key="1">
    <source>
        <dbReference type="ARBA" id="ARBA00001947"/>
    </source>
</evidence>
<comment type="similarity">
    <text evidence="5">Belongs to the creatininase superfamily.</text>
</comment>
<dbReference type="PANTHER" id="PTHR35005">
    <property type="entry name" value="3-DEHYDRO-SCYLLO-INOSOSE HYDROLASE"/>
    <property type="match status" value="1"/>
</dbReference>
<keyword evidence="7" id="KW-1185">Reference proteome</keyword>
<name>A0A4Q9GJ24_9HYPH</name>
<dbReference type="InterPro" id="IPR024087">
    <property type="entry name" value="Creatininase-like_sf"/>
</dbReference>
<evidence type="ECO:0000313" key="7">
    <source>
        <dbReference type="Proteomes" id="UP000291613"/>
    </source>
</evidence>
<evidence type="ECO:0000256" key="5">
    <source>
        <dbReference type="ARBA" id="ARBA00024029"/>
    </source>
</evidence>
<dbReference type="Pfam" id="PF02633">
    <property type="entry name" value="Creatininase"/>
    <property type="match status" value="1"/>
</dbReference>
<dbReference type="Proteomes" id="UP000291613">
    <property type="component" value="Unassembled WGS sequence"/>
</dbReference>
<keyword evidence="2" id="KW-0479">Metal-binding</keyword>
<dbReference type="Gene3D" id="3.40.50.10310">
    <property type="entry name" value="Creatininase"/>
    <property type="match status" value="1"/>
</dbReference>
<comment type="cofactor">
    <cofactor evidence="1">
        <name>Zn(2+)</name>
        <dbReference type="ChEBI" id="CHEBI:29105"/>
    </cofactor>
</comment>
<proteinExistence type="inferred from homology"/>
<accession>A0A4Q9GJ24</accession>
<dbReference type="AlphaFoldDB" id="A0A4Q9GJ24"/>
<sequence length="269" mass="29233">MMPRRHWIDMTTEEFSASNTSGWIAVLPVAAVEQHGPHLPVGVDAMIGEGYLARAERLLPDDLPVTFLPMQMVGASVEHAAFPGTLSLSPETVIRAWIEIGASVARAGVRKIVLMNSHGGNSPVLDVIARALRVQHGMLAVTTNWHRLGYPNALFSGDEIRHGIHAGEIETSLMLAFRHELVRMDKAEHFRSGTYDMERDFAQLRASAPAGFGWMSQDLHPAGAIGDAASGTKETGEAAAEHGARAFVELLQDVHRFPLERLGKGPLDL</sequence>
<evidence type="ECO:0000256" key="2">
    <source>
        <dbReference type="ARBA" id="ARBA00022723"/>
    </source>
</evidence>
<dbReference type="GO" id="GO:0009231">
    <property type="term" value="P:riboflavin biosynthetic process"/>
    <property type="evidence" value="ECO:0007669"/>
    <property type="project" value="TreeGrafter"/>
</dbReference>